<feature type="region of interest" description="Disordered" evidence="1">
    <location>
        <begin position="1"/>
        <end position="25"/>
    </location>
</feature>
<comment type="caution">
    <text evidence="2">The sequence shown here is derived from an EMBL/GenBank/DDBJ whole genome shotgun (WGS) entry which is preliminary data.</text>
</comment>
<organism evidence="2 3">
    <name type="scientific">Clitoria ternatea</name>
    <name type="common">Butterfly pea</name>
    <dbReference type="NCBI Taxonomy" id="43366"/>
    <lineage>
        <taxon>Eukaryota</taxon>
        <taxon>Viridiplantae</taxon>
        <taxon>Streptophyta</taxon>
        <taxon>Embryophyta</taxon>
        <taxon>Tracheophyta</taxon>
        <taxon>Spermatophyta</taxon>
        <taxon>Magnoliopsida</taxon>
        <taxon>eudicotyledons</taxon>
        <taxon>Gunneridae</taxon>
        <taxon>Pentapetalae</taxon>
        <taxon>rosids</taxon>
        <taxon>fabids</taxon>
        <taxon>Fabales</taxon>
        <taxon>Fabaceae</taxon>
        <taxon>Papilionoideae</taxon>
        <taxon>50 kb inversion clade</taxon>
        <taxon>NPAAA clade</taxon>
        <taxon>indigoferoid/millettioid clade</taxon>
        <taxon>Phaseoleae</taxon>
        <taxon>Clitoria</taxon>
    </lineage>
</organism>
<feature type="compositionally biased region" description="Basic and acidic residues" evidence="1">
    <location>
        <begin position="9"/>
        <end position="25"/>
    </location>
</feature>
<accession>A0AAN9PD58</accession>
<proteinExistence type="predicted"/>
<dbReference type="AlphaFoldDB" id="A0AAN9PD58"/>
<feature type="region of interest" description="Disordered" evidence="1">
    <location>
        <begin position="68"/>
        <end position="99"/>
    </location>
</feature>
<gene>
    <name evidence="2" type="ORF">RJT34_17342</name>
</gene>
<reference evidence="2 3" key="1">
    <citation type="submission" date="2024-01" db="EMBL/GenBank/DDBJ databases">
        <title>The genomes of 5 underutilized Papilionoideae crops provide insights into root nodulation and disease resistance.</title>
        <authorList>
            <person name="Yuan L."/>
        </authorList>
    </citation>
    <scope>NUCLEOTIDE SEQUENCE [LARGE SCALE GENOMIC DNA]</scope>
    <source>
        <strain evidence="2">LY-2023</strain>
        <tissue evidence="2">Leaf</tissue>
    </source>
</reference>
<name>A0AAN9PD58_CLITE</name>
<dbReference type="EMBL" id="JAYKXN010000004">
    <property type="protein sequence ID" value="KAK7294453.1"/>
    <property type="molecule type" value="Genomic_DNA"/>
</dbReference>
<dbReference type="Proteomes" id="UP001359559">
    <property type="component" value="Unassembled WGS sequence"/>
</dbReference>
<feature type="region of interest" description="Disordered" evidence="1">
    <location>
        <begin position="188"/>
        <end position="209"/>
    </location>
</feature>
<feature type="compositionally biased region" description="Polar residues" evidence="1">
    <location>
        <begin position="90"/>
        <end position="99"/>
    </location>
</feature>
<evidence type="ECO:0000313" key="2">
    <source>
        <dbReference type="EMBL" id="KAK7294453.1"/>
    </source>
</evidence>
<protein>
    <submittedName>
        <fullName evidence="2">Uncharacterized protein</fullName>
    </submittedName>
</protein>
<evidence type="ECO:0000313" key="3">
    <source>
        <dbReference type="Proteomes" id="UP001359559"/>
    </source>
</evidence>
<evidence type="ECO:0000256" key="1">
    <source>
        <dbReference type="SAM" id="MobiDB-lite"/>
    </source>
</evidence>
<keyword evidence="3" id="KW-1185">Reference proteome</keyword>
<sequence length="301" mass="33032">MASVGWVRPDPDTEKKEKLQKCHPQREVGVDNNACLDTVVGIGTSVQQALETEIGSGKKVGEFVFSKEVGSSSEPSLGNDDLSAEKSISPLDNQPSSSIHPTELLTKKVTERLQVNISTQFQPKVPDIIPINPPVTENQPNPTKTTISIEKSQLPLNHLASPTTSTCPDLPKNIIPVHFTKPVSISNCSKTKTRKPKPISLNKSPSPSTPYFVELPDDSPPSTIDPIPPSYENVLSKGIQQMLNLKRGRDEDESHLGTKRRLLQLTDSDFQILQLDQYGSNELQFFPMAEEAGLIKPPTQL</sequence>